<dbReference type="EMBL" id="MZMZ02004524">
    <property type="protein sequence ID" value="RQM19208.1"/>
    <property type="molecule type" value="Genomic_DNA"/>
</dbReference>
<feature type="domain" description="DDE-1" evidence="2">
    <location>
        <begin position="9"/>
        <end position="91"/>
    </location>
</feature>
<proteinExistence type="predicted"/>
<evidence type="ECO:0000313" key="3">
    <source>
        <dbReference type="EMBL" id="RQM19208.1"/>
    </source>
</evidence>
<evidence type="ECO:0000256" key="1">
    <source>
        <dbReference type="SAM" id="MobiDB-lite"/>
    </source>
</evidence>
<dbReference type="AlphaFoldDB" id="A0A3R7YFM6"/>
<dbReference type="Proteomes" id="UP000284702">
    <property type="component" value="Unassembled WGS sequence"/>
</dbReference>
<dbReference type="Pfam" id="PF03184">
    <property type="entry name" value="DDE_1"/>
    <property type="match status" value="1"/>
</dbReference>
<organism evidence="3 4">
    <name type="scientific">Aphanomyces astaci</name>
    <name type="common">Crayfish plague agent</name>
    <dbReference type="NCBI Taxonomy" id="112090"/>
    <lineage>
        <taxon>Eukaryota</taxon>
        <taxon>Sar</taxon>
        <taxon>Stramenopiles</taxon>
        <taxon>Oomycota</taxon>
        <taxon>Saprolegniomycetes</taxon>
        <taxon>Saprolegniales</taxon>
        <taxon>Verrucalvaceae</taxon>
        <taxon>Aphanomyces</taxon>
    </lineage>
</organism>
<gene>
    <name evidence="3" type="ORF">B5M09_012009</name>
</gene>
<evidence type="ECO:0000259" key="2">
    <source>
        <dbReference type="Pfam" id="PF03184"/>
    </source>
</evidence>
<reference evidence="3" key="1">
    <citation type="submission" date="2018-07" db="EMBL/GenBank/DDBJ databases">
        <title>Annotation of Aphanomyces astaci genome assembly.</title>
        <authorList>
            <person name="Studholme D.J."/>
        </authorList>
    </citation>
    <scope>NUCLEOTIDE SEQUENCE [LARGE SCALE GENOMIC DNA]</scope>
    <source>
        <strain evidence="3">Pc</strain>
    </source>
</reference>
<accession>A0A3R7YFM6</accession>
<feature type="region of interest" description="Disordered" evidence="1">
    <location>
        <begin position="119"/>
        <end position="138"/>
    </location>
</feature>
<dbReference type="GO" id="GO:0003676">
    <property type="term" value="F:nucleic acid binding"/>
    <property type="evidence" value="ECO:0007669"/>
    <property type="project" value="InterPro"/>
</dbReference>
<dbReference type="InterPro" id="IPR004875">
    <property type="entry name" value="DDE_SF_endonuclease_dom"/>
</dbReference>
<keyword evidence="4" id="KW-1185">Reference proteome</keyword>
<comment type="caution">
    <text evidence="3">The sequence shown here is derived from an EMBL/GenBank/DDBJ whole genome shotgun (WGS) entry which is preliminary data.</text>
</comment>
<protein>
    <recommendedName>
        <fullName evidence="2">DDE-1 domain-containing protein</fullName>
    </recommendedName>
</protein>
<evidence type="ECO:0000313" key="4">
    <source>
        <dbReference type="Proteomes" id="UP000284702"/>
    </source>
</evidence>
<sequence>MDERKNLNAFLTSINERKAAQDRNILLLVDNAPPHTLDEDTVLTNVQLKVLPPNTTTHLQPQEAGIIASFKAKVKQRQLQNALDQINMVIEGRQSGLYECAGITEEEAVKLLKAHGRALGRGRSDDDRGRGNGHRMATMKTDPVHTERVELVATVEGVLTVKASLLDSGAVFSVASVGLVSALLAAGGAPEITTMGSFSLRPYGANSRPVVVTKQVRFGSLEFKAGCGPLMLLGLRVWVDEAVVGVELTLGLPVMQKLGYSDKALLENARRQQTEWDFADQSMATRR</sequence>
<name>A0A3R7YFM6_APHAT</name>